<sequence>MRVIFTVIVLFLMTWLFPRMEWVQSHFPAFIYKLLAGLLLGTVASISYATFKYVVREYRKGGIEAIEPEPGWRWFTIIFYCLIFIIGLFIWLTGWEGTNTGAVYGFGIFLGALLVDAGFGPLLEKSEQA</sequence>
<keyword evidence="1" id="KW-1133">Transmembrane helix</keyword>
<evidence type="ECO:0008006" key="4">
    <source>
        <dbReference type="Google" id="ProtNLM"/>
    </source>
</evidence>
<dbReference type="Proteomes" id="UP001617427">
    <property type="component" value="Unassembled WGS sequence"/>
</dbReference>
<dbReference type="RefSeq" id="WP_402700123.1">
    <property type="nucleotide sequence ID" value="NZ_JBIUZV010000004.1"/>
</dbReference>
<proteinExistence type="predicted"/>
<comment type="caution">
    <text evidence="2">The sequence shown here is derived from an EMBL/GenBank/DDBJ whole genome shotgun (WGS) entry which is preliminary data.</text>
</comment>
<evidence type="ECO:0000313" key="2">
    <source>
        <dbReference type="EMBL" id="MFJ3046167.1"/>
    </source>
</evidence>
<organism evidence="2 3">
    <name type="scientific">Herbaspirillum chlorophenolicum</name>
    <dbReference type="NCBI Taxonomy" id="211589"/>
    <lineage>
        <taxon>Bacteria</taxon>
        <taxon>Pseudomonadati</taxon>
        <taxon>Pseudomonadota</taxon>
        <taxon>Betaproteobacteria</taxon>
        <taxon>Burkholderiales</taxon>
        <taxon>Oxalobacteraceae</taxon>
        <taxon>Herbaspirillum</taxon>
    </lineage>
</organism>
<keyword evidence="3" id="KW-1185">Reference proteome</keyword>
<name>A0ABW8EXH9_9BURK</name>
<protein>
    <recommendedName>
        <fullName evidence="4">Transmembrane protein</fullName>
    </recommendedName>
</protein>
<reference evidence="2 3" key="1">
    <citation type="submission" date="2024-10" db="EMBL/GenBank/DDBJ databases">
        <title>The Natural Products Discovery Center: Release of the First 8490 Sequenced Strains for Exploring Actinobacteria Biosynthetic Diversity.</title>
        <authorList>
            <person name="Kalkreuter E."/>
            <person name="Kautsar S.A."/>
            <person name="Yang D."/>
            <person name="Bader C.D."/>
            <person name="Teijaro C.N."/>
            <person name="Fluegel L."/>
            <person name="Davis C.M."/>
            <person name="Simpson J.R."/>
            <person name="Lauterbach L."/>
            <person name="Steele A.D."/>
            <person name="Gui C."/>
            <person name="Meng S."/>
            <person name="Li G."/>
            <person name="Viehrig K."/>
            <person name="Ye F."/>
            <person name="Su P."/>
            <person name="Kiefer A.F."/>
            <person name="Nichols A."/>
            <person name="Cepeda A.J."/>
            <person name="Yan W."/>
            <person name="Fan B."/>
            <person name="Jiang Y."/>
            <person name="Adhikari A."/>
            <person name="Zheng C.-J."/>
            <person name="Schuster L."/>
            <person name="Cowan T.M."/>
            <person name="Smanski M.J."/>
            <person name="Chevrette M.G."/>
            <person name="De Carvalho L.P.S."/>
            <person name="Shen B."/>
        </authorList>
    </citation>
    <scope>NUCLEOTIDE SEQUENCE [LARGE SCALE GENOMIC DNA]</scope>
    <source>
        <strain evidence="2 3">NPDC087045</strain>
    </source>
</reference>
<keyword evidence="1" id="KW-0812">Transmembrane</keyword>
<gene>
    <name evidence="2" type="ORF">ACIPEN_10065</name>
</gene>
<dbReference type="EMBL" id="JBIUZV010000004">
    <property type="protein sequence ID" value="MFJ3046167.1"/>
    <property type="molecule type" value="Genomic_DNA"/>
</dbReference>
<accession>A0ABW8EXH9</accession>
<feature type="transmembrane region" description="Helical" evidence="1">
    <location>
        <begin position="72"/>
        <end position="92"/>
    </location>
</feature>
<keyword evidence="1" id="KW-0472">Membrane</keyword>
<feature type="transmembrane region" description="Helical" evidence="1">
    <location>
        <begin position="29"/>
        <end position="51"/>
    </location>
</feature>
<evidence type="ECO:0000313" key="3">
    <source>
        <dbReference type="Proteomes" id="UP001617427"/>
    </source>
</evidence>
<feature type="transmembrane region" description="Helical" evidence="1">
    <location>
        <begin position="104"/>
        <end position="123"/>
    </location>
</feature>
<evidence type="ECO:0000256" key="1">
    <source>
        <dbReference type="SAM" id="Phobius"/>
    </source>
</evidence>